<proteinExistence type="predicted"/>
<organism evidence="1 2">
    <name type="scientific">Clunio marinus</name>
    <dbReference type="NCBI Taxonomy" id="568069"/>
    <lineage>
        <taxon>Eukaryota</taxon>
        <taxon>Metazoa</taxon>
        <taxon>Ecdysozoa</taxon>
        <taxon>Arthropoda</taxon>
        <taxon>Hexapoda</taxon>
        <taxon>Insecta</taxon>
        <taxon>Pterygota</taxon>
        <taxon>Neoptera</taxon>
        <taxon>Endopterygota</taxon>
        <taxon>Diptera</taxon>
        <taxon>Nematocera</taxon>
        <taxon>Chironomoidea</taxon>
        <taxon>Chironomidae</taxon>
        <taxon>Clunio</taxon>
    </lineage>
</organism>
<gene>
    <name evidence="1" type="ORF">CLUMA_CG004724</name>
</gene>
<dbReference type="AlphaFoldDB" id="A0A1J1HUJ3"/>
<sequence>MFSKFLIEIGFASLDRDSYNKLKSITSKCDYDEFKQEFELYALEKIGEDVWFKYYGIMDSSSKEGKPSVIIRKQYNCDIEEIYNIIKYAISYDPVVAYFKALCENLSGMALSEIERYNKEVSN</sequence>
<keyword evidence="2" id="KW-1185">Reference proteome</keyword>
<reference evidence="1 2" key="1">
    <citation type="submission" date="2015-04" db="EMBL/GenBank/DDBJ databases">
        <authorList>
            <person name="Syromyatnikov M.Y."/>
            <person name="Popov V.N."/>
        </authorList>
    </citation>
    <scope>NUCLEOTIDE SEQUENCE [LARGE SCALE GENOMIC DNA]</scope>
</reference>
<dbReference type="EMBL" id="CVRI01000020">
    <property type="protein sequence ID" value="CRK91036.1"/>
    <property type="molecule type" value="Genomic_DNA"/>
</dbReference>
<dbReference type="Proteomes" id="UP000183832">
    <property type="component" value="Unassembled WGS sequence"/>
</dbReference>
<evidence type="ECO:0000313" key="1">
    <source>
        <dbReference type="EMBL" id="CRK91036.1"/>
    </source>
</evidence>
<evidence type="ECO:0000313" key="2">
    <source>
        <dbReference type="Proteomes" id="UP000183832"/>
    </source>
</evidence>
<accession>A0A1J1HUJ3</accession>
<name>A0A1J1HUJ3_9DIPT</name>
<protein>
    <submittedName>
        <fullName evidence="1">CLUMA_CG004724, isoform A</fullName>
    </submittedName>
</protein>